<evidence type="ECO:0000313" key="9">
    <source>
        <dbReference type="EMBL" id="EXM40220.1"/>
    </source>
</evidence>
<dbReference type="AlphaFoldDB" id="A0A011WT66"/>
<dbReference type="PANTHER" id="PTHR34975:SF2">
    <property type="entry name" value="SPORE GERMINATION PROTEIN A2"/>
    <property type="match status" value="1"/>
</dbReference>
<keyword evidence="5" id="KW-0812">Transmembrane</keyword>
<evidence type="ECO:0000256" key="5">
    <source>
        <dbReference type="ARBA" id="ARBA00022692"/>
    </source>
</evidence>
<dbReference type="OrthoDB" id="1818914at2"/>
<dbReference type="Pfam" id="PF03845">
    <property type="entry name" value="Spore_permease"/>
    <property type="match status" value="1"/>
</dbReference>
<evidence type="ECO:0000256" key="3">
    <source>
        <dbReference type="ARBA" id="ARBA00022448"/>
    </source>
</evidence>
<comment type="caution">
    <text evidence="9">The sequence shown here is derived from an EMBL/GenBank/DDBJ whole genome shotgun (WGS) entry which is preliminary data.</text>
</comment>
<keyword evidence="3" id="KW-0813">Transport</keyword>
<evidence type="ECO:0000256" key="1">
    <source>
        <dbReference type="ARBA" id="ARBA00004141"/>
    </source>
</evidence>
<dbReference type="InterPro" id="IPR004761">
    <property type="entry name" value="Spore_GerAB"/>
</dbReference>
<keyword evidence="6" id="KW-1133">Transmembrane helix</keyword>
<dbReference type="EMBL" id="JEOB01000004">
    <property type="protein sequence ID" value="EXM38706.1"/>
    <property type="molecule type" value="Genomic_DNA"/>
</dbReference>
<evidence type="ECO:0000256" key="2">
    <source>
        <dbReference type="ARBA" id="ARBA00007998"/>
    </source>
</evidence>
<proteinExistence type="inferred from homology"/>
<keyword evidence="10" id="KW-1185">Reference proteome</keyword>
<sequence>MTKQKISPAALICLLLCARNFTTMTHFPVGIADGLTYMTGAVISTVLQAFFLIPAAKLAARIRKDPCAIASRRSKPLGKTYAIGFLLYFIYAAFRVLGDIACFTDYFFNVNMTRVMTVLCVALTAIYAARTGISVISRTARITFAGVIIMLVIIAAGAADDMDITRFNYAVNDFPAELTKAVYAEFSRCECLVMFCFLASDTEGDPEKTARYYLIAKGVMVTLIAGIVTSALGNFASLEKLPVFTLAAYSENIITERSDAVFLLIWVMTGIVKLTTLLYCSARCLRILRPASTKLGSVLLAGFLPAAAALPLLLGYGWDKVIYSPRPAAPIIILGLILPAYLLCIKHEPAPEREV</sequence>
<name>A0A011WT66_RUMAL</name>
<keyword evidence="4" id="KW-0309">Germination</keyword>
<dbReference type="EMBL" id="JEOB01000002">
    <property type="protein sequence ID" value="EXM40220.1"/>
    <property type="molecule type" value="Genomic_DNA"/>
</dbReference>
<dbReference type="PANTHER" id="PTHR34975">
    <property type="entry name" value="SPORE GERMINATION PROTEIN A2"/>
    <property type="match status" value="1"/>
</dbReference>
<organism evidence="9 10">
    <name type="scientific">Ruminococcus albus SY3</name>
    <dbReference type="NCBI Taxonomy" id="1341156"/>
    <lineage>
        <taxon>Bacteria</taxon>
        <taxon>Bacillati</taxon>
        <taxon>Bacillota</taxon>
        <taxon>Clostridia</taxon>
        <taxon>Eubacteriales</taxon>
        <taxon>Oscillospiraceae</taxon>
        <taxon>Ruminococcus</taxon>
    </lineage>
</organism>
<evidence type="ECO:0000313" key="8">
    <source>
        <dbReference type="EMBL" id="EXM38706.1"/>
    </source>
</evidence>
<evidence type="ECO:0000313" key="10">
    <source>
        <dbReference type="Proteomes" id="UP000021369"/>
    </source>
</evidence>
<gene>
    <name evidence="9" type="ORF">RASY3_08270</name>
    <name evidence="8" type="ORF">RASY3_18655</name>
</gene>
<dbReference type="Proteomes" id="UP000021369">
    <property type="component" value="Unassembled WGS sequence"/>
</dbReference>
<evidence type="ECO:0000256" key="7">
    <source>
        <dbReference type="ARBA" id="ARBA00023136"/>
    </source>
</evidence>
<dbReference type="GO" id="GO:0016020">
    <property type="term" value="C:membrane"/>
    <property type="evidence" value="ECO:0007669"/>
    <property type="project" value="UniProtKB-SubCell"/>
</dbReference>
<dbReference type="RefSeq" id="WP_037286825.1">
    <property type="nucleotide sequence ID" value="NZ_JEOB01000002.1"/>
</dbReference>
<accession>A0A011WT66</accession>
<evidence type="ECO:0000256" key="4">
    <source>
        <dbReference type="ARBA" id="ARBA00022544"/>
    </source>
</evidence>
<keyword evidence="7" id="KW-0472">Membrane</keyword>
<reference evidence="9 10" key="1">
    <citation type="submission" date="2013-06" db="EMBL/GenBank/DDBJ databases">
        <title>Rumen cellulosomics: divergent fiber-degrading strategies revealed by comparative genome-wide analysis of six Ruminococcal strains.</title>
        <authorList>
            <person name="Dassa B."/>
            <person name="Borovok I."/>
            <person name="Lamed R."/>
            <person name="Flint H."/>
            <person name="Yeoman C.J."/>
            <person name="White B."/>
            <person name="Bayer E.A."/>
        </authorList>
    </citation>
    <scope>NUCLEOTIDE SEQUENCE [LARGE SCALE GENOMIC DNA]</scope>
    <source>
        <strain evidence="9 10">SY3</strain>
    </source>
</reference>
<dbReference type="PATRIC" id="fig|1341156.4.peg.3322"/>
<comment type="subcellular location">
    <subcellularLocation>
        <location evidence="1">Membrane</location>
        <topology evidence="1">Multi-pass membrane protein</topology>
    </subcellularLocation>
</comment>
<comment type="similarity">
    <text evidence="2">Belongs to the amino acid-polyamine-organocation (APC) superfamily. Spore germination protein (SGP) (TC 2.A.3.9) family.</text>
</comment>
<protein>
    <submittedName>
        <fullName evidence="9">Uncharacterized protein</fullName>
    </submittedName>
</protein>
<dbReference type="GO" id="GO:0009847">
    <property type="term" value="P:spore germination"/>
    <property type="evidence" value="ECO:0007669"/>
    <property type="project" value="InterPro"/>
</dbReference>
<evidence type="ECO:0000256" key="6">
    <source>
        <dbReference type="ARBA" id="ARBA00022989"/>
    </source>
</evidence>